<name>A0A0A1GXJ9_9LACO</name>
<protein>
    <recommendedName>
        <fullName evidence="6">Phosphoribosylglycinamide formyltransferase</fullName>
        <ecNumber evidence="6">2.1.2.2</ecNumber>
    </recommendedName>
    <alternativeName>
        <fullName evidence="6">5'-phosphoribosylglycinamide transformylase</fullName>
    </alternativeName>
    <alternativeName>
        <fullName evidence="6">GAR transformylase</fullName>
        <shortName evidence="6">GART</shortName>
    </alternativeName>
</protein>
<dbReference type="STRING" id="1291742.LOOC260_110890"/>
<dbReference type="UniPathway" id="UPA00074">
    <property type="reaction ID" value="UER00126"/>
</dbReference>
<feature type="site" description="Raises pKa of active site His" evidence="6">
    <location>
        <position position="145"/>
    </location>
</feature>
<dbReference type="EMBL" id="AP014680">
    <property type="protein sequence ID" value="BAP85628.1"/>
    <property type="molecule type" value="Genomic_DNA"/>
</dbReference>
<feature type="binding site" evidence="6">
    <location>
        <begin position="90"/>
        <end position="93"/>
    </location>
    <ligand>
        <name>(6R)-10-formyltetrahydrofolate</name>
        <dbReference type="ChEBI" id="CHEBI:195366"/>
    </ligand>
</feature>
<dbReference type="Pfam" id="PF00551">
    <property type="entry name" value="Formyl_trans_N"/>
    <property type="match status" value="1"/>
</dbReference>
<dbReference type="NCBIfam" id="TIGR00639">
    <property type="entry name" value="PurN"/>
    <property type="match status" value="1"/>
</dbReference>
<dbReference type="HAMAP" id="MF_01930">
    <property type="entry name" value="PurN"/>
    <property type="match status" value="1"/>
</dbReference>
<gene>
    <name evidence="6" type="primary">purN</name>
    <name evidence="8" type="ORF">LOOC260_110890</name>
</gene>
<sequence length="193" mass="21640">MIKIAVFASGTGTNFVALAQHIKHHRLPIQITHLICDQPQATVITRAREFKVPVWVHQLKEFKDKTEYEQTILQCLQEDQVQLIVLAGYMRIVTNTLLNAYPRAILNIHPALLPAFPGRHGIEDALLAGVKITGVTIHYVDAGVDSGPIIAQQPVKVLPHDDLASLANRIHQVEHQLYFDSLCQVLQDKKLLK</sequence>
<evidence type="ECO:0000256" key="1">
    <source>
        <dbReference type="ARBA" id="ARBA00005054"/>
    </source>
</evidence>
<comment type="catalytic activity">
    <reaction evidence="5 6">
        <text>N(1)-(5-phospho-beta-D-ribosyl)glycinamide + (6R)-10-formyltetrahydrofolate = N(2)-formyl-N(1)-(5-phospho-beta-D-ribosyl)glycinamide + (6S)-5,6,7,8-tetrahydrofolate + H(+)</text>
        <dbReference type="Rhea" id="RHEA:15053"/>
        <dbReference type="ChEBI" id="CHEBI:15378"/>
        <dbReference type="ChEBI" id="CHEBI:57453"/>
        <dbReference type="ChEBI" id="CHEBI:143788"/>
        <dbReference type="ChEBI" id="CHEBI:147286"/>
        <dbReference type="ChEBI" id="CHEBI:195366"/>
        <dbReference type="EC" id="2.1.2.2"/>
    </reaction>
</comment>
<feature type="domain" description="Formyl transferase N-terminal" evidence="7">
    <location>
        <begin position="3"/>
        <end position="180"/>
    </location>
</feature>
<comment type="pathway">
    <text evidence="1 6">Purine metabolism; IMP biosynthesis via de novo pathway; N(2)-formyl-N(1)-(5-phospho-D-ribosyl)glycinamide from N(1)-(5-phospho-D-ribosyl)glycinamide (10-formyl THF route): step 1/1.</text>
</comment>
<dbReference type="SUPFAM" id="SSF53328">
    <property type="entry name" value="Formyltransferase"/>
    <property type="match status" value="1"/>
</dbReference>
<keyword evidence="3 6" id="KW-0658">Purine biosynthesis</keyword>
<dbReference type="EC" id="2.1.2.2" evidence="6"/>
<feature type="active site" description="Proton donor" evidence="6">
    <location>
        <position position="109"/>
    </location>
</feature>
<reference evidence="8 9" key="1">
    <citation type="submission" date="2014-11" db="EMBL/GenBank/DDBJ databases">
        <title>Complete genome sequence and analysis of Lactobacillus hokkaidonensis LOOC260T.</title>
        <authorList>
            <person name="Tanizawa Y."/>
            <person name="Tohno M."/>
            <person name="Kaminuma E."/>
            <person name="Nakamura Y."/>
            <person name="Arita M."/>
        </authorList>
    </citation>
    <scope>NUCLEOTIDE SEQUENCE [LARGE SCALE GENOMIC DNA]</scope>
    <source>
        <strain evidence="8 9">LOOC260</strain>
    </source>
</reference>
<feature type="binding site" evidence="6">
    <location>
        <position position="65"/>
    </location>
    <ligand>
        <name>(6R)-10-formyltetrahydrofolate</name>
        <dbReference type="ChEBI" id="CHEBI:195366"/>
    </ligand>
</feature>
<dbReference type="InterPro" id="IPR001555">
    <property type="entry name" value="GART_AS"/>
</dbReference>
<evidence type="ECO:0000313" key="9">
    <source>
        <dbReference type="Proteomes" id="UP000031620"/>
    </source>
</evidence>
<dbReference type="InterPro" id="IPR036477">
    <property type="entry name" value="Formyl_transf_N_sf"/>
</dbReference>
<evidence type="ECO:0000256" key="6">
    <source>
        <dbReference type="HAMAP-Rule" id="MF_01930"/>
    </source>
</evidence>
<comment type="function">
    <text evidence="6">Catalyzes the transfer of a formyl group from 10-formyltetrahydrofolate to 5-phospho-ribosyl-glycinamide (GAR), producing 5-phospho-ribosyl-N-formylglycinamide (FGAR) and tetrahydrofolate.</text>
</comment>
<organism evidence="8 9">
    <name type="scientific">Paucilactobacillus hokkaidonensis JCM 18461</name>
    <dbReference type="NCBI Taxonomy" id="1291742"/>
    <lineage>
        <taxon>Bacteria</taxon>
        <taxon>Bacillati</taxon>
        <taxon>Bacillota</taxon>
        <taxon>Bacilli</taxon>
        <taxon>Lactobacillales</taxon>
        <taxon>Lactobacillaceae</taxon>
        <taxon>Paucilactobacillus</taxon>
    </lineage>
</organism>
<dbReference type="GO" id="GO:0006189">
    <property type="term" value="P:'de novo' IMP biosynthetic process"/>
    <property type="evidence" value="ECO:0007669"/>
    <property type="project" value="UniProtKB-UniRule"/>
</dbReference>
<dbReference type="InterPro" id="IPR002376">
    <property type="entry name" value="Formyl_transf_N"/>
</dbReference>
<dbReference type="PROSITE" id="PS00373">
    <property type="entry name" value="GART"/>
    <property type="match status" value="1"/>
</dbReference>
<feature type="binding site" evidence="6">
    <location>
        <position position="107"/>
    </location>
    <ligand>
        <name>(6R)-10-formyltetrahydrofolate</name>
        <dbReference type="ChEBI" id="CHEBI:195366"/>
    </ligand>
</feature>
<dbReference type="GO" id="GO:0005829">
    <property type="term" value="C:cytosol"/>
    <property type="evidence" value="ECO:0007669"/>
    <property type="project" value="TreeGrafter"/>
</dbReference>
<dbReference type="Proteomes" id="UP000031620">
    <property type="component" value="Chromosome"/>
</dbReference>
<evidence type="ECO:0000256" key="2">
    <source>
        <dbReference type="ARBA" id="ARBA00022679"/>
    </source>
</evidence>
<dbReference type="HOGENOM" id="CLU_038395_1_3_9"/>
<comment type="similarity">
    <text evidence="4 6">Belongs to the GART family.</text>
</comment>
<evidence type="ECO:0000256" key="4">
    <source>
        <dbReference type="ARBA" id="ARBA00038440"/>
    </source>
</evidence>
<feature type="binding site" evidence="6">
    <location>
        <begin position="12"/>
        <end position="14"/>
    </location>
    <ligand>
        <name>N(1)-(5-phospho-beta-D-ribosyl)glycinamide</name>
        <dbReference type="ChEBI" id="CHEBI:143788"/>
    </ligand>
</feature>
<dbReference type="RefSeq" id="WP_041093525.1">
    <property type="nucleotide sequence ID" value="NZ_AP014680.1"/>
</dbReference>
<dbReference type="AlphaFoldDB" id="A0A0A1GXJ9"/>
<dbReference type="GO" id="GO:0004644">
    <property type="term" value="F:phosphoribosylglycinamide formyltransferase activity"/>
    <property type="evidence" value="ECO:0007669"/>
    <property type="project" value="UniProtKB-UniRule"/>
</dbReference>
<dbReference type="InterPro" id="IPR004607">
    <property type="entry name" value="GART"/>
</dbReference>
<evidence type="ECO:0000256" key="3">
    <source>
        <dbReference type="ARBA" id="ARBA00022755"/>
    </source>
</evidence>
<evidence type="ECO:0000313" key="8">
    <source>
        <dbReference type="EMBL" id="BAP85628.1"/>
    </source>
</evidence>
<dbReference type="Gene3D" id="3.40.50.170">
    <property type="entry name" value="Formyl transferase, N-terminal domain"/>
    <property type="match status" value="1"/>
</dbReference>
<dbReference type="CDD" id="cd08645">
    <property type="entry name" value="FMT_core_GART"/>
    <property type="match status" value="1"/>
</dbReference>
<accession>A0A0A1GXJ9</accession>
<dbReference type="PANTHER" id="PTHR43369:SF2">
    <property type="entry name" value="PHOSPHORIBOSYLGLYCINAMIDE FORMYLTRANSFERASE"/>
    <property type="match status" value="1"/>
</dbReference>
<evidence type="ECO:0000256" key="5">
    <source>
        <dbReference type="ARBA" id="ARBA00047664"/>
    </source>
</evidence>
<keyword evidence="2 6" id="KW-0808">Transferase</keyword>
<dbReference type="KEGG" id="lho:LOOC260_110890"/>
<proteinExistence type="inferred from homology"/>
<evidence type="ECO:0000259" key="7">
    <source>
        <dbReference type="Pfam" id="PF00551"/>
    </source>
</evidence>
<dbReference type="PANTHER" id="PTHR43369">
    <property type="entry name" value="PHOSPHORIBOSYLGLYCINAMIDE FORMYLTRANSFERASE"/>
    <property type="match status" value="1"/>
</dbReference>